<gene>
    <name evidence="2" type="ORF">CT19425_U350067</name>
</gene>
<evidence type="ECO:0000313" key="2">
    <source>
        <dbReference type="EMBL" id="SPK70097.1"/>
    </source>
</evidence>
<evidence type="ECO:0000259" key="1">
    <source>
        <dbReference type="Pfam" id="PF21818"/>
    </source>
</evidence>
<dbReference type="AlphaFoldDB" id="A0A375I664"/>
<dbReference type="Proteomes" id="UP000255505">
    <property type="component" value="Unassembled WGS sequence"/>
</dbReference>
<name>A0A375I664_9BURK</name>
<feature type="domain" description="DUF6884" evidence="1">
    <location>
        <begin position="26"/>
        <end position="146"/>
    </location>
</feature>
<dbReference type="InterPro" id="IPR049251">
    <property type="entry name" value="DUF6884"/>
</dbReference>
<dbReference type="EMBL" id="OOEF01000029">
    <property type="protein sequence ID" value="SPK70097.1"/>
    <property type="molecule type" value="Genomic_DNA"/>
</dbReference>
<proteinExistence type="predicted"/>
<reference evidence="2 3" key="1">
    <citation type="submission" date="2018-01" db="EMBL/GenBank/DDBJ databases">
        <authorList>
            <person name="Gaut B.S."/>
            <person name="Morton B.R."/>
            <person name="Clegg M.T."/>
            <person name="Duvall M.R."/>
        </authorList>
    </citation>
    <scope>NUCLEOTIDE SEQUENCE [LARGE SCALE GENOMIC DNA]</scope>
    <source>
        <strain evidence="2">Cupriavidus taiwanensis LMG 19425</strain>
    </source>
</reference>
<sequence length="256" mass="28078">MQVSSQLPLFSPAPLPGNDTPTTALLLLACSGRKLDRPAPALDLYRGVMYQSYRAHVCDGGVPTVLILSARHGFLEAHAEISPYDERMTPQRAEQMIQHLHSYLRPKAWPRQVGRVMLAGGSEYRRVMHAALAHRYGSALPELRETTGGIGTQRSQLGTFLDGLAPTFCDRIGQHPNGTPLYRRYGWIEVGATISVVYRAVPHLPPRNAEVLALFEGPNGPTAEVVVEKVIRGRTKACPRWVGVSNLRPAMTGMPA</sequence>
<dbReference type="RefSeq" id="WP_115667006.1">
    <property type="nucleotide sequence ID" value="NZ_OOEF01000029.1"/>
</dbReference>
<evidence type="ECO:0000313" key="3">
    <source>
        <dbReference type="Proteomes" id="UP000255505"/>
    </source>
</evidence>
<dbReference type="Pfam" id="PF21818">
    <property type="entry name" value="DUF6884"/>
    <property type="match status" value="1"/>
</dbReference>
<protein>
    <recommendedName>
        <fullName evidence="1">DUF6884 domain-containing protein</fullName>
    </recommendedName>
</protein>
<accession>A0A375I664</accession>
<organism evidence="2 3">
    <name type="scientific">Cupriavidus taiwanensis</name>
    <dbReference type="NCBI Taxonomy" id="164546"/>
    <lineage>
        <taxon>Bacteria</taxon>
        <taxon>Pseudomonadati</taxon>
        <taxon>Pseudomonadota</taxon>
        <taxon>Betaproteobacteria</taxon>
        <taxon>Burkholderiales</taxon>
        <taxon>Burkholderiaceae</taxon>
        <taxon>Cupriavidus</taxon>
    </lineage>
</organism>